<dbReference type="NCBIfam" id="TIGR00838">
    <property type="entry name" value="argH"/>
    <property type="match status" value="1"/>
</dbReference>
<evidence type="ECO:0000313" key="11">
    <source>
        <dbReference type="EMBL" id="SDL17079.1"/>
    </source>
</evidence>
<protein>
    <recommendedName>
        <fullName evidence="3 7">Argininosuccinate lyase</fullName>
        <shortName evidence="7">ASAL</shortName>
        <ecNumber evidence="3 7">4.3.2.1</ecNumber>
    </recommendedName>
    <alternativeName>
        <fullName evidence="7">Arginosuccinase</fullName>
    </alternativeName>
</protein>
<dbReference type="RefSeq" id="WP_092161257.1">
    <property type="nucleotide sequence ID" value="NZ_FNGA01000003.1"/>
</dbReference>
<comment type="catalytic activity">
    <reaction evidence="1 7">
        <text>2-(N(omega)-L-arginino)succinate = fumarate + L-arginine</text>
        <dbReference type="Rhea" id="RHEA:24020"/>
        <dbReference type="ChEBI" id="CHEBI:29806"/>
        <dbReference type="ChEBI" id="CHEBI:32682"/>
        <dbReference type="ChEBI" id="CHEBI:57472"/>
        <dbReference type="EC" id="4.3.2.1"/>
    </reaction>
</comment>
<evidence type="ECO:0000256" key="2">
    <source>
        <dbReference type="ARBA" id="ARBA00004941"/>
    </source>
</evidence>
<gene>
    <name evidence="7" type="primary">argH</name>
    <name evidence="11" type="ORF">SAMN05660337_2336</name>
</gene>
<keyword evidence="4 7" id="KW-0055">Arginine biosynthesis</keyword>
<dbReference type="GO" id="GO:0042450">
    <property type="term" value="P:L-arginine biosynthetic process via ornithine"/>
    <property type="evidence" value="ECO:0007669"/>
    <property type="project" value="UniProtKB-UniRule"/>
</dbReference>
<dbReference type="FunFam" id="1.10.275.10:FF:000002">
    <property type="entry name" value="Argininosuccinate lyase"/>
    <property type="match status" value="1"/>
</dbReference>
<feature type="domain" description="Fumarate lyase N-terminal" evidence="9">
    <location>
        <begin position="9"/>
        <end position="303"/>
    </location>
</feature>
<feature type="region of interest" description="Disordered" evidence="8">
    <location>
        <begin position="436"/>
        <end position="459"/>
    </location>
</feature>
<evidence type="ECO:0000256" key="6">
    <source>
        <dbReference type="ARBA" id="ARBA00023239"/>
    </source>
</evidence>
<dbReference type="AlphaFoldDB" id="A0A1G9HVU5"/>
<dbReference type="InterPro" id="IPR008948">
    <property type="entry name" value="L-Aspartase-like"/>
</dbReference>
<evidence type="ECO:0000256" key="4">
    <source>
        <dbReference type="ARBA" id="ARBA00022571"/>
    </source>
</evidence>
<dbReference type="PANTHER" id="PTHR43814:SF1">
    <property type="entry name" value="ARGININOSUCCINATE LYASE"/>
    <property type="match status" value="1"/>
</dbReference>
<dbReference type="InterPro" id="IPR029419">
    <property type="entry name" value="Arg_succ_lyase_C"/>
</dbReference>
<dbReference type="Gene3D" id="1.10.275.10">
    <property type="entry name" value="Fumarase/aspartase (N-terminal domain)"/>
    <property type="match status" value="1"/>
</dbReference>
<evidence type="ECO:0000256" key="1">
    <source>
        <dbReference type="ARBA" id="ARBA00000985"/>
    </source>
</evidence>
<dbReference type="PRINTS" id="PR00145">
    <property type="entry name" value="ARGSUCLYASE"/>
</dbReference>
<dbReference type="PROSITE" id="PS00163">
    <property type="entry name" value="FUMARATE_LYASES"/>
    <property type="match status" value="1"/>
</dbReference>
<name>A0A1G9HVU5_9BACT</name>
<dbReference type="GO" id="GO:0005829">
    <property type="term" value="C:cytosol"/>
    <property type="evidence" value="ECO:0007669"/>
    <property type="project" value="TreeGrafter"/>
</dbReference>
<dbReference type="InterPro" id="IPR024083">
    <property type="entry name" value="Fumarase/histidase_N"/>
</dbReference>
<dbReference type="EMBL" id="FNGA01000003">
    <property type="protein sequence ID" value="SDL17079.1"/>
    <property type="molecule type" value="Genomic_DNA"/>
</dbReference>
<dbReference type="PANTHER" id="PTHR43814">
    <property type="entry name" value="ARGININOSUCCINATE LYASE"/>
    <property type="match status" value="1"/>
</dbReference>
<organism evidence="11 12">
    <name type="scientific">Maridesulfovibrio ferrireducens</name>
    <dbReference type="NCBI Taxonomy" id="246191"/>
    <lineage>
        <taxon>Bacteria</taxon>
        <taxon>Pseudomonadati</taxon>
        <taxon>Thermodesulfobacteriota</taxon>
        <taxon>Desulfovibrionia</taxon>
        <taxon>Desulfovibrionales</taxon>
        <taxon>Desulfovibrionaceae</taxon>
        <taxon>Maridesulfovibrio</taxon>
    </lineage>
</organism>
<sequence length="459" mass="50990">MAEAKLWGGRFAQKTAASVEDYTQSVSFDKTLYREDIEGSKAHALMLAEQGVLTAQEAQTLVKGLDTVLKEIESGKFEWKKEMEDLHMNIESRLTEIVGAVGGKLHTGRSRNDQVALDFRLYVVRSLEEWKTALEKLIFVFTEKAEANREVLLPGYTHLQPAQPVSLAHHMLAYAWMFKRDHSRVCDCIKRANVCPLGAAALAGTTYPLKPASSAEKLGMDDTFRNSLDAVSDRDFVLEAIFTGSLVMTHLSRICEELIIWANPCFGFIKLPDAFSTGSSIMPQKKNPDVCELMRGKTGRVFGDLMSLLTTVKGLPLAYNRDMQEDKEPFFDAHKTVYASVSIMGDMMEAMGFNAENMEKALKKGFLNATELADYLVGKGIPFREAHHITGAAVAYAEKAAKGLEDMTLAELKSFSEKIEEDVFEVLSYEAAVRRRVSPGGTGPESVKSQISELKSWLK</sequence>
<dbReference type="UniPathway" id="UPA00068">
    <property type="reaction ID" value="UER00114"/>
</dbReference>
<evidence type="ECO:0000313" key="12">
    <source>
        <dbReference type="Proteomes" id="UP000199053"/>
    </source>
</evidence>
<keyword evidence="6 7" id="KW-0456">Lyase</keyword>
<feature type="domain" description="Argininosuccinate lyase C-terminal" evidence="10">
    <location>
        <begin position="366"/>
        <end position="433"/>
    </location>
</feature>
<evidence type="ECO:0000256" key="5">
    <source>
        <dbReference type="ARBA" id="ARBA00022605"/>
    </source>
</evidence>
<keyword evidence="7" id="KW-0963">Cytoplasm</keyword>
<dbReference type="InterPro" id="IPR020557">
    <property type="entry name" value="Fumarate_lyase_CS"/>
</dbReference>
<dbReference type="Pfam" id="PF00206">
    <property type="entry name" value="Lyase_1"/>
    <property type="match status" value="1"/>
</dbReference>
<dbReference type="STRING" id="246191.SAMN05660337_2336"/>
<dbReference type="FunFam" id="1.20.200.10:FF:000002">
    <property type="entry name" value="Argininosuccinate lyase"/>
    <property type="match status" value="1"/>
</dbReference>
<dbReference type="InterPro" id="IPR009049">
    <property type="entry name" value="Argininosuccinate_lyase"/>
</dbReference>
<reference evidence="12" key="1">
    <citation type="submission" date="2016-10" db="EMBL/GenBank/DDBJ databases">
        <authorList>
            <person name="Varghese N."/>
            <person name="Submissions S."/>
        </authorList>
    </citation>
    <scope>NUCLEOTIDE SEQUENCE [LARGE SCALE GENOMIC DNA]</scope>
    <source>
        <strain evidence="12">DSM 16995</strain>
    </source>
</reference>
<keyword evidence="5 7" id="KW-0028">Amino-acid biosynthesis</keyword>
<dbReference type="EC" id="4.3.2.1" evidence="3 7"/>
<comment type="pathway">
    <text evidence="2 7">Amino-acid biosynthesis; L-arginine biosynthesis; L-arginine from L-ornithine and carbamoyl phosphate: step 3/3.</text>
</comment>
<dbReference type="InterPro" id="IPR000362">
    <property type="entry name" value="Fumarate_lyase_fam"/>
</dbReference>
<evidence type="ECO:0000256" key="7">
    <source>
        <dbReference type="HAMAP-Rule" id="MF_00006"/>
    </source>
</evidence>
<dbReference type="Gene3D" id="1.10.40.30">
    <property type="entry name" value="Fumarase/aspartase (C-terminal domain)"/>
    <property type="match status" value="1"/>
</dbReference>
<evidence type="ECO:0000259" key="9">
    <source>
        <dbReference type="Pfam" id="PF00206"/>
    </source>
</evidence>
<evidence type="ECO:0000256" key="8">
    <source>
        <dbReference type="SAM" id="MobiDB-lite"/>
    </source>
</evidence>
<dbReference type="Gene3D" id="1.20.200.10">
    <property type="entry name" value="Fumarase/aspartase (Central domain)"/>
    <property type="match status" value="1"/>
</dbReference>
<comment type="subcellular location">
    <subcellularLocation>
        <location evidence="7">Cytoplasm</location>
    </subcellularLocation>
</comment>
<dbReference type="InterPro" id="IPR022761">
    <property type="entry name" value="Fumarate_lyase_N"/>
</dbReference>
<accession>A0A1G9HVU5</accession>
<dbReference type="GO" id="GO:0004056">
    <property type="term" value="F:argininosuccinate lyase activity"/>
    <property type="evidence" value="ECO:0007669"/>
    <property type="project" value="UniProtKB-UniRule"/>
</dbReference>
<dbReference type="CDD" id="cd01359">
    <property type="entry name" value="Argininosuccinate_lyase"/>
    <property type="match status" value="1"/>
</dbReference>
<comment type="similarity">
    <text evidence="7">Belongs to the lyase 1 family. Argininosuccinate lyase subfamily.</text>
</comment>
<dbReference type="PRINTS" id="PR00149">
    <property type="entry name" value="FUMRATELYASE"/>
</dbReference>
<dbReference type="Pfam" id="PF14698">
    <property type="entry name" value="ASL_C2"/>
    <property type="match status" value="1"/>
</dbReference>
<evidence type="ECO:0000256" key="3">
    <source>
        <dbReference type="ARBA" id="ARBA00012338"/>
    </source>
</evidence>
<dbReference type="HAMAP" id="MF_00006">
    <property type="entry name" value="Arg_succ_lyase"/>
    <property type="match status" value="1"/>
</dbReference>
<dbReference type="Proteomes" id="UP000199053">
    <property type="component" value="Unassembled WGS sequence"/>
</dbReference>
<dbReference type="FunFam" id="1.10.40.30:FF:000001">
    <property type="entry name" value="Argininosuccinate lyase"/>
    <property type="match status" value="1"/>
</dbReference>
<dbReference type="SUPFAM" id="SSF48557">
    <property type="entry name" value="L-aspartase-like"/>
    <property type="match status" value="1"/>
</dbReference>
<evidence type="ECO:0000259" key="10">
    <source>
        <dbReference type="Pfam" id="PF14698"/>
    </source>
</evidence>
<dbReference type="OrthoDB" id="9769623at2"/>
<proteinExistence type="inferred from homology"/>
<keyword evidence="12" id="KW-1185">Reference proteome</keyword>